<accession>A0ACA9QV13</accession>
<dbReference type="Proteomes" id="UP000789920">
    <property type="component" value="Unassembled WGS sequence"/>
</dbReference>
<protein>
    <submittedName>
        <fullName evidence="1">28102_t:CDS:1</fullName>
    </submittedName>
</protein>
<dbReference type="EMBL" id="CAJVQC010038153">
    <property type="protein sequence ID" value="CAG8765487.1"/>
    <property type="molecule type" value="Genomic_DNA"/>
</dbReference>
<proteinExistence type="predicted"/>
<reference evidence="1" key="1">
    <citation type="submission" date="2021-06" db="EMBL/GenBank/DDBJ databases">
        <authorList>
            <person name="Kallberg Y."/>
            <person name="Tangrot J."/>
            <person name="Rosling A."/>
        </authorList>
    </citation>
    <scope>NUCLEOTIDE SEQUENCE</scope>
    <source>
        <strain evidence="1">MA461A</strain>
    </source>
</reference>
<gene>
    <name evidence="1" type="ORF">RPERSI_LOCUS15745</name>
</gene>
<sequence>MGFIMRLTSSNGIRHGWGLETCLIIKDYYDYFRDEDLEESFSTNQDKPLFIHDHLAAIKARCWLEEQVLLEIQDKDDNDDHDNLLSEDEHMNRKFLDVEKDK</sequence>
<keyword evidence="2" id="KW-1185">Reference proteome</keyword>
<evidence type="ECO:0000313" key="2">
    <source>
        <dbReference type="Proteomes" id="UP000789920"/>
    </source>
</evidence>
<comment type="caution">
    <text evidence="1">The sequence shown here is derived from an EMBL/GenBank/DDBJ whole genome shotgun (WGS) entry which is preliminary data.</text>
</comment>
<evidence type="ECO:0000313" key="1">
    <source>
        <dbReference type="EMBL" id="CAG8765487.1"/>
    </source>
</evidence>
<organism evidence="1 2">
    <name type="scientific">Racocetra persica</name>
    <dbReference type="NCBI Taxonomy" id="160502"/>
    <lineage>
        <taxon>Eukaryota</taxon>
        <taxon>Fungi</taxon>
        <taxon>Fungi incertae sedis</taxon>
        <taxon>Mucoromycota</taxon>
        <taxon>Glomeromycotina</taxon>
        <taxon>Glomeromycetes</taxon>
        <taxon>Diversisporales</taxon>
        <taxon>Gigasporaceae</taxon>
        <taxon>Racocetra</taxon>
    </lineage>
</organism>
<name>A0ACA9QV13_9GLOM</name>